<organism evidence="2 3">
    <name type="scientific">Inhella gelatinilytica</name>
    <dbReference type="NCBI Taxonomy" id="2795030"/>
    <lineage>
        <taxon>Bacteria</taxon>
        <taxon>Pseudomonadati</taxon>
        <taxon>Pseudomonadota</taxon>
        <taxon>Betaproteobacteria</taxon>
        <taxon>Burkholderiales</taxon>
        <taxon>Sphaerotilaceae</taxon>
        <taxon>Inhella</taxon>
    </lineage>
</organism>
<dbReference type="InterPro" id="IPR011322">
    <property type="entry name" value="N-reg_PII-like_a/b"/>
</dbReference>
<evidence type="ECO:0000256" key="1">
    <source>
        <dbReference type="ARBA" id="ARBA00010169"/>
    </source>
</evidence>
<sequence>MPAEVLLALTTLDSAAAAHQLAHQLVETRLAACVHIESLESVYRWDGQVRLSPEWRLLIKTTSERWAALRAFIDTHHPYEVPALVAWPCSQTPPQFAEWVRQETHPAPGGL</sequence>
<reference evidence="2" key="1">
    <citation type="submission" date="2020-12" db="EMBL/GenBank/DDBJ databases">
        <title>The genome sequence of Inhella sp. 4Y17.</title>
        <authorList>
            <person name="Liu Y."/>
        </authorList>
    </citation>
    <scope>NUCLEOTIDE SEQUENCE</scope>
    <source>
        <strain evidence="2">4Y10</strain>
    </source>
</reference>
<comment type="similarity">
    <text evidence="1">Belongs to the CutA family.</text>
</comment>
<dbReference type="RefSeq" id="WP_198101242.1">
    <property type="nucleotide sequence ID" value="NZ_JAEDAL010000006.1"/>
</dbReference>
<dbReference type="Proteomes" id="UP000620139">
    <property type="component" value="Unassembled WGS sequence"/>
</dbReference>
<dbReference type="SUPFAM" id="SSF54913">
    <property type="entry name" value="GlnB-like"/>
    <property type="match status" value="1"/>
</dbReference>
<dbReference type="AlphaFoldDB" id="A0A931NFJ8"/>
<dbReference type="PANTHER" id="PTHR23419:SF8">
    <property type="entry name" value="FI09726P"/>
    <property type="match status" value="1"/>
</dbReference>
<protein>
    <submittedName>
        <fullName evidence="2">Divalent-cation tolerance protein CutA</fullName>
    </submittedName>
</protein>
<dbReference type="PANTHER" id="PTHR23419">
    <property type="entry name" value="DIVALENT CATION TOLERANCE CUTA-RELATED"/>
    <property type="match status" value="1"/>
</dbReference>
<name>A0A931NFJ8_9BURK</name>
<dbReference type="InterPro" id="IPR015867">
    <property type="entry name" value="N-reg_PII/ATP_PRibTrfase_C"/>
</dbReference>
<dbReference type="EMBL" id="JAEDAL010000006">
    <property type="protein sequence ID" value="MBH9553626.1"/>
    <property type="molecule type" value="Genomic_DNA"/>
</dbReference>
<accession>A0A931NFJ8</accession>
<gene>
    <name evidence="2" type="ORF">I7X43_12315</name>
</gene>
<keyword evidence="3" id="KW-1185">Reference proteome</keyword>
<evidence type="ECO:0000313" key="3">
    <source>
        <dbReference type="Proteomes" id="UP000620139"/>
    </source>
</evidence>
<evidence type="ECO:0000313" key="2">
    <source>
        <dbReference type="EMBL" id="MBH9553626.1"/>
    </source>
</evidence>
<dbReference type="Pfam" id="PF03091">
    <property type="entry name" value="CutA1"/>
    <property type="match status" value="1"/>
</dbReference>
<dbReference type="GO" id="GO:0005507">
    <property type="term" value="F:copper ion binding"/>
    <property type="evidence" value="ECO:0007669"/>
    <property type="project" value="TreeGrafter"/>
</dbReference>
<dbReference type="Gene3D" id="3.30.70.120">
    <property type="match status" value="1"/>
</dbReference>
<dbReference type="InterPro" id="IPR004323">
    <property type="entry name" value="Ion_tolerance_CutA"/>
</dbReference>
<dbReference type="GO" id="GO:0010038">
    <property type="term" value="P:response to metal ion"/>
    <property type="evidence" value="ECO:0007669"/>
    <property type="project" value="InterPro"/>
</dbReference>
<proteinExistence type="inferred from homology"/>
<comment type="caution">
    <text evidence="2">The sequence shown here is derived from an EMBL/GenBank/DDBJ whole genome shotgun (WGS) entry which is preliminary data.</text>
</comment>